<dbReference type="InterPro" id="IPR020568">
    <property type="entry name" value="Ribosomal_Su5_D2-typ_SF"/>
</dbReference>
<evidence type="ECO:0000259" key="6">
    <source>
        <dbReference type="Pfam" id="PF00288"/>
    </source>
</evidence>
<evidence type="ECO:0000313" key="8">
    <source>
        <dbReference type="EMBL" id="AEV31155.1"/>
    </source>
</evidence>
<dbReference type="Pfam" id="PF00288">
    <property type="entry name" value="GHMP_kinases_N"/>
    <property type="match status" value="1"/>
</dbReference>
<dbReference type="RefSeq" id="WP_014200516.1">
    <property type="nucleotide sequence ID" value="NC_016599.1"/>
</dbReference>
<dbReference type="PANTHER" id="PTHR32463">
    <property type="entry name" value="L-FUCOSE KINASE"/>
    <property type="match status" value="1"/>
</dbReference>
<evidence type="ECO:0000256" key="2">
    <source>
        <dbReference type="ARBA" id="ARBA00022741"/>
    </source>
</evidence>
<dbReference type="Gene3D" id="3.30.230.120">
    <property type="match status" value="1"/>
</dbReference>
<feature type="domain" description="GHMP kinase N-terminal" evidence="6">
    <location>
        <begin position="74"/>
        <end position="155"/>
    </location>
</feature>
<dbReference type="PANTHER" id="PTHR32463:SF0">
    <property type="entry name" value="L-FUCOSE KINASE"/>
    <property type="match status" value="1"/>
</dbReference>
<keyword evidence="9" id="KW-1185">Reference proteome</keyword>
<dbReference type="PROSITE" id="PS00627">
    <property type="entry name" value="GHMP_KINASES_ATP"/>
    <property type="match status" value="1"/>
</dbReference>
<dbReference type="PIRSF" id="PIRSF036406">
    <property type="entry name" value="Hept_kin"/>
    <property type="match status" value="1"/>
</dbReference>
<evidence type="ECO:0000256" key="4">
    <source>
        <dbReference type="ARBA" id="ARBA00022840"/>
    </source>
</evidence>
<dbReference type="GO" id="GO:0050201">
    <property type="term" value="F:fucokinase activity"/>
    <property type="evidence" value="ECO:0007669"/>
    <property type="project" value="TreeGrafter"/>
</dbReference>
<dbReference type="InterPro" id="IPR036554">
    <property type="entry name" value="GHMP_kinase_C_sf"/>
</dbReference>
<dbReference type="InterPro" id="IPR006204">
    <property type="entry name" value="GHMP_kinase_N_dom"/>
</dbReference>
<dbReference type="GO" id="GO:0005524">
    <property type="term" value="F:ATP binding"/>
    <property type="evidence" value="ECO:0007669"/>
    <property type="project" value="UniProtKB-KW"/>
</dbReference>
<gene>
    <name evidence="8" type="ordered locus">Oweho_0133</name>
</gene>
<sequence length="327" mass="36265">MIITQTPFRISFVGGGSDLEAFYSQSTGAVLSTSINKYMYISSHKFFEEDKIRTKYSQTETVSAVSELKHPILRTALEKFNISGGIEISSISDIPGGTGMGSSSSFTVGLLHNLHVTQNLYASKETLGKEACEIEIDILKEPIGKQDQYAAAYGGLNVIEFHKNGLVTVNPVYLSADNYNTLQDNLCLYYIGNQRSASSILSEQKKNTAQADKFKTLQNMVKLVYELRDVLMKGDLDSFGHIMHENWMMKQQLASGITSPLINELYETAMKNGALGGKLLGAGGGGFMLFYCPKEKQQKLDEALHKVRRFDFKFEQEGSKLIHYGNG</sequence>
<dbReference type="OrthoDB" id="9812992at2"/>
<dbReference type="SUPFAM" id="SSF55060">
    <property type="entry name" value="GHMP Kinase, C-terminal domain"/>
    <property type="match status" value="1"/>
</dbReference>
<dbReference type="eggNOG" id="COG2605">
    <property type="taxonomic scope" value="Bacteria"/>
</dbReference>
<evidence type="ECO:0000256" key="1">
    <source>
        <dbReference type="ARBA" id="ARBA00022679"/>
    </source>
</evidence>
<evidence type="ECO:0000313" key="9">
    <source>
        <dbReference type="Proteomes" id="UP000005631"/>
    </source>
</evidence>
<protein>
    <submittedName>
        <fullName evidence="8">Putative kinase, galactokinase/mevalonate kinase</fullName>
    </submittedName>
</protein>
<organism evidence="8 9">
    <name type="scientific">Owenweeksia hongkongensis (strain DSM 17368 / CIP 108786 / JCM 12287 / NRRL B-23963 / UST20020801)</name>
    <dbReference type="NCBI Taxonomy" id="926562"/>
    <lineage>
        <taxon>Bacteria</taxon>
        <taxon>Pseudomonadati</taxon>
        <taxon>Bacteroidota</taxon>
        <taxon>Flavobacteriia</taxon>
        <taxon>Flavobacteriales</taxon>
        <taxon>Owenweeksiaceae</taxon>
        <taxon>Owenweeksia</taxon>
    </lineage>
</organism>
<dbReference type="Proteomes" id="UP000005631">
    <property type="component" value="Chromosome"/>
</dbReference>
<evidence type="ECO:0000259" key="7">
    <source>
        <dbReference type="Pfam" id="PF08544"/>
    </source>
</evidence>
<proteinExistence type="inferred from homology"/>
<evidence type="ECO:0000256" key="5">
    <source>
        <dbReference type="ARBA" id="ARBA00038121"/>
    </source>
</evidence>
<dbReference type="HOGENOM" id="CLU_048558_1_0_10"/>
<comment type="similarity">
    <text evidence="5">Belongs to the GHMP kinase family.</text>
</comment>
<dbReference type="SUPFAM" id="SSF54211">
    <property type="entry name" value="Ribosomal protein S5 domain 2-like"/>
    <property type="match status" value="1"/>
</dbReference>
<keyword evidence="4" id="KW-0067">ATP-binding</keyword>
<accession>G8R6L2</accession>
<keyword evidence="3 8" id="KW-0418">Kinase</keyword>
<dbReference type="KEGG" id="oho:Oweho_0133"/>
<dbReference type="InterPro" id="IPR052203">
    <property type="entry name" value="GHMP_Kinase-Related"/>
</dbReference>
<evidence type="ECO:0000256" key="3">
    <source>
        <dbReference type="ARBA" id="ARBA00022777"/>
    </source>
</evidence>
<dbReference type="InterPro" id="IPR001174">
    <property type="entry name" value="HddA/FKP"/>
</dbReference>
<dbReference type="PRINTS" id="PR00960">
    <property type="entry name" value="LMBPPROTEIN"/>
</dbReference>
<reference evidence="8 9" key="1">
    <citation type="journal article" date="2012" name="Stand. Genomic Sci.">
        <title>Genome sequence of the orange-pigmented seawater bacterium Owenweeksia hongkongensis type strain (UST20020801(T)).</title>
        <authorList>
            <person name="Riedel T."/>
            <person name="Held B."/>
            <person name="Nolan M."/>
            <person name="Lucas S."/>
            <person name="Lapidus A."/>
            <person name="Tice H."/>
            <person name="Del Rio T.G."/>
            <person name="Cheng J.F."/>
            <person name="Han C."/>
            <person name="Tapia R."/>
            <person name="Goodwin L.A."/>
            <person name="Pitluck S."/>
            <person name="Liolios K."/>
            <person name="Mavromatis K."/>
            <person name="Pagani I."/>
            <person name="Ivanova N."/>
            <person name="Mikhailova N."/>
            <person name="Pati A."/>
            <person name="Chen A."/>
            <person name="Palaniappan K."/>
            <person name="Rohde M."/>
            <person name="Tindall B.J."/>
            <person name="Detter J.C."/>
            <person name="Goker M."/>
            <person name="Woyke T."/>
            <person name="Bristow J."/>
            <person name="Eisen J.A."/>
            <person name="Markowitz V."/>
            <person name="Hugenholtz P."/>
            <person name="Klenk H.P."/>
            <person name="Kyrpides N.C."/>
        </authorList>
    </citation>
    <scope>NUCLEOTIDE SEQUENCE</scope>
    <source>
        <strain evidence="9">DSM 17368 / JCM 12287 / NRRL B-23963</strain>
    </source>
</reference>
<keyword evidence="2" id="KW-0547">Nucleotide-binding</keyword>
<dbReference type="Pfam" id="PF08544">
    <property type="entry name" value="GHMP_kinases_C"/>
    <property type="match status" value="1"/>
</dbReference>
<keyword evidence="1" id="KW-0808">Transferase</keyword>
<dbReference type="PATRIC" id="fig|926562.3.peg.134"/>
<dbReference type="GO" id="GO:0042352">
    <property type="term" value="P:GDP-L-fucose salvage"/>
    <property type="evidence" value="ECO:0007669"/>
    <property type="project" value="TreeGrafter"/>
</dbReference>
<name>G8R6L2_OWEHD</name>
<dbReference type="STRING" id="926562.Oweho_0133"/>
<dbReference type="InterPro" id="IPR006203">
    <property type="entry name" value="GHMP_knse_ATP-bd_CS"/>
</dbReference>
<dbReference type="EMBL" id="CP003156">
    <property type="protein sequence ID" value="AEV31155.1"/>
    <property type="molecule type" value="Genomic_DNA"/>
</dbReference>
<dbReference type="InterPro" id="IPR013750">
    <property type="entry name" value="GHMP_kinase_C_dom"/>
</dbReference>
<dbReference type="InterPro" id="IPR014606">
    <property type="entry name" value="Heptose_7-P_kinase"/>
</dbReference>
<feature type="domain" description="GHMP kinase C-terminal" evidence="7">
    <location>
        <begin position="231"/>
        <end position="308"/>
    </location>
</feature>
<dbReference type="AlphaFoldDB" id="G8R6L2"/>